<keyword evidence="1" id="KW-0472">Membrane</keyword>
<reference evidence="2 3" key="2">
    <citation type="submission" date="2009-02" db="EMBL/GenBank/DDBJ databases">
        <title>Draft genome sequence of Eubacterium hallii (DSM 3353).</title>
        <authorList>
            <person name="Sudarsanam P."/>
            <person name="Ley R."/>
            <person name="Guruge J."/>
            <person name="Turnbaugh P.J."/>
            <person name="Mahowald M."/>
            <person name="Liep D."/>
            <person name="Gordon J."/>
        </authorList>
    </citation>
    <scope>NUCLEOTIDE SEQUENCE [LARGE SCALE GENOMIC DNA]</scope>
    <source>
        <strain evidence="2 3">DSM 3353</strain>
    </source>
</reference>
<gene>
    <name evidence="2" type="ORF">EUBHAL_00483</name>
</gene>
<evidence type="ECO:0000256" key="1">
    <source>
        <dbReference type="SAM" id="Phobius"/>
    </source>
</evidence>
<accession>C0ESW0</accession>
<organism evidence="2 3">
    <name type="scientific">Anaerobutyricum hallii DSM 3353</name>
    <dbReference type="NCBI Taxonomy" id="411469"/>
    <lineage>
        <taxon>Bacteria</taxon>
        <taxon>Bacillati</taxon>
        <taxon>Bacillota</taxon>
        <taxon>Clostridia</taxon>
        <taxon>Lachnospirales</taxon>
        <taxon>Lachnospiraceae</taxon>
        <taxon>Anaerobutyricum</taxon>
    </lineage>
</organism>
<evidence type="ECO:0000313" key="2">
    <source>
        <dbReference type="EMBL" id="EEG37702.1"/>
    </source>
</evidence>
<protein>
    <submittedName>
        <fullName evidence="2">Uncharacterized protein</fullName>
    </submittedName>
</protein>
<dbReference type="EMBL" id="ACEP01000029">
    <property type="protein sequence ID" value="EEG37702.1"/>
    <property type="molecule type" value="Genomic_DNA"/>
</dbReference>
<reference evidence="2 3" key="1">
    <citation type="submission" date="2009-01" db="EMBL/GenBank/DDBJ databases">
        <authorList>
            <person name="Fulton L."/>
            <person name="Clifton S."/>
            <person name="Fulton B."/>
            <person name="Xu J."/>
            <person name="Minx P."/>
            <person name="Pepin K.H."/>
            <person name="Johnson M."/>
            <person name="Bhonagiri V."/>
            <person name="Nash W.E."/>
            <person name="Mardis E.R."/>
            <person name="Wilson R.K."/>
        </authorList>
    </citation>
    <scope>NUCLEOTIDE SEQUENCE [LARGE SCALE GENOMIC DNA]</scope>
    <source>
        <strain evidence="2 3">DSM 3353</strain>
    </source>
</reference>
<dbReference type="Proteomes" id="UP000003174">
    <property type="component" value="Unassembled WGS sequence"/>
</dbReference>
<evidence type="ECO:0000313" key="3">
    <source>
        <dbReference type="Proteomes" id="UP000003174"/>
    </source>
</evidence>
<comment type="caution">
    <text evidence="2">The sequence shown here is derived from an EMBL/GenBank/DDBJ whole genome shotgun (WGS) entry which is preliminary data.</text>
</comment>
<name>C0ESW0_9FIRM</name>
<dbReference type="AlphaFoldDB" id="C0ESW0"/>
<feature type="transmembrane region" description="Helical" evidence="1">
    <location>
        <begin position="6"/>
        <end position="34"/>
    </location>
</feature>
<proteinExistence type="predicted"/>
<keyword evidence="1" id="KW-0812">Transmembrane</keyword>
<keyword evidence="1" id="KW-1133">Transmembrane helix</keyword>
<sequence>MDIAEILYKFIITIFTAIKSSAFTEDFIAVLLMIRKFFLQYLIRK</sequence>